<dbReference type="EMBL" id="JALJOR010000002">
    <property type="protein sequence ID" value="KAK9823388.1"/>
    <property type="molecule type" value="Genomic_DNA"/>
</dbReference>
<gene>
    <name evidence="2" type="ORF">WJX72_002422</name>
</gene>
<evidence type="ECO:0000313" key="3">
    <source>
        <dbReference type="Proteomes" id="UP001489004"/>
    </source>
</evidence>
<proteinExistence type="predicted"/>
<dbReference type="Proteomes" id="UP001489004">
    <property type="component" value="Unassembled WGS sequence"/>
</dbReference>
<accession>A0AAW1QPK4</accession>
<comment type="caution">
    <text evidence="2">The sequence shown here is derived from an EMBL/GenBank/DDBJ whole genome shotgun (WGS) entry which is preliminary data.</text>
</comment>
<feature type="signal peptide" evidence="1">
    <location>
        <begin position="1"/>
        <end position="27"/>
    </location>
</feature>
<organism evidence="2 3">
    <name type="scientific">[Myrmecia] bisecta</name>
    <dbReference type="NCBI Taxonomy" id="41462"/>
    <lineage>
        <taxon>Eukaryota</taxon>
        <taxon>Viridiplantae</taxon>
        <taxon>Chlorophyta</taxon>
        <taxon>core chlorophytes</taxon>
        <taxon>Trebouxiophyceae</taxon>
        <taxon>Trebouxiales</taxon>
        <taxon>Trebouxiaceae</taxon>
        <taxon>Myrmecia</taxon>
    </lineage>
</organism>
<evidence type="ECO:0000256" key="1">
    <source>
        <dbReference type="SAM" id="SignalP"/>
    </source>
</evidence>
<feature type="chain" id="PRO_5043643239" evidence="1">
    <location>
        <begin position="28"/>
        <end position="241"/>
    </location>
</feature>
<keyword evidence="3" id="KW-1185">Reference proteome</keyword>
<protein>
    <submittedName>
        <fullName evidence="2">Uncharacterized protein</fullName>
    </submittedName>
</protein>
<evidence type="ECO:0000313" key="2">
    <source>
        <dbReference type="EMBL" id="KAK9823388.1"/>
    </source>
</evidence>
<keyword evidence="1" id="KW-0732">Signal</keyword>
<dbReference type="AlphaFoldDB" id="A0AAW1QPK4"/>
<name>A0AAW1QPK4_9CHLO</name>
<reference evidence="2 3" key="1">
    <citation type="journal article" date="2024" name="Nat. Commun.">
        <title>Phylogenomics reveals the evolutionary origins of lichenization in chlorophyte algae.</title>
        <authorList>
            <person name="Puginier C."/>
            <person name="Libourel C."/>
            <person name="Otte J."/>
            <person name="Skaloud P."/>
            <person name="Haon M."/>
            <person name="Grisel S."/>
            <person name="Petersen M."/>
            <person name="Berrin J.G."/>
            <person name="Delaux P.M."/>
            <person name="Dal Grande F."/>
            <person name="Keller J."/>
        </authorList>
    </citation>
    <scope>NUCLEOTIDE SEQUENCE [LARGE SCALE GENOMIC DNA]</scope>
    <source>
        <strain evidence="2 3">SAG 2043</strain>
    </source>
</reference>
<sequence length="241" mass="27243">MWKANGSGFAANIRFLALAAALYKSNGTLYIEEDWYYKCSDLHAWPALFHGPTPLSFTPGTTPECSRKTFDNVRAEVELYKPGQWDVLEQEGLSQVWHLAPFLRQASAKALRELLHQPAPHIAFHVRGGDKFDEDQRGKRASTYPEHLVASFEAQHPTVQGGTCILIGDDHKLINQTQDLVRRHLKCKVMLRGITSGSRHEQVEFNRLPLEDRCAATQRLIVDLEIMAQAEYFVGSPTSDR</sequence>